<accession>A0A975QJE8</accession>
<evidence type="ECO:0000313" key="2">
    <source>
        <dbReference type="EMBL" id="QVJ00408.1"/>
    </source>
</evidence>
<dbReference type="Proteomes" id="UP000682416">
    <property type="component" value="Chromosome"/>
</dbReference>
<organism evidence="2 3">
    <name type="scientific">Nocardiopsis eucommiae</name>
    <dbReference type="NCBI Taxonomy" id="2831970"/>
    <lineage>
        <taxon>Bacteria</taxon>
        <taxon>Bacillati</taxon>
        <taxon>Actinomycetota</taxon>
        <taxon>Actinomycetes</taxon>
        <taxon>Streptosporangiales</taxon>
        <taxon>Nocardiopsidaceae</taxon>
        <taxon>Nocardiopsis</taxon>
    </lineage>
</organism>
<dbReference type="EMBL" id="CP074402">
    <property type="protein sequence ID" value="QVJ00408.1"/>
    <property type="molecule type" value="Genomic_DNA"/>
</dbReference>
<sequence>MTPEQAITVAELVSHMCPVQRFNERTPDTWAVLLEDIDLIEAQEALRVLGKTHEFIAPKNIIDQVHRDRRRRRTGYVAPAPANPDDEAGYRAQLNRANRAAARPPMQPNRLALSAGDDVARRRAQALRAAGGGRVVEAGAAPSNAPASVRAALVEVRRLSEEAARRRVPDAPRKRWAPPADPDARRLTPLSGRVLRDAVDNPPPDPHQDRSDGH</sequence>
<feature type="compositionally biased region" description="Basic and acidic residues" evidence="1">
    <location>
        <begin position="160"/>
        <end position="173"/>
    </location>
</feature>
<keyword evidence="3" id="KW-1185">Reference proteome</keyword>
<name>A0A975QJE8_9ACTN</name>
<reference evidence="2" key="1">
    <citation type="submission" date="2021-05" db="EMBL/GenBank/DDBJ databases">
        <authorList>
            <person name="Kaiqin L."/>
            <person name="Jian G."/>
        </authorList>
    </citation>
    <scope>NUCLEOTIDE SEQUENCE</scope>
    <source>
        <strain evidence="2">HDS5</strain>
    </source>
</reference>
<dbReference type="KEGG" id="nec:KGD82_16750"/>
<evidence type="ECO:0000256" key="1">
    <source>
        <dbReference type="SAM" id="MobiDB-lite"/>
    </source>
</evidence>
<evidence type="ECO:0000313" key="3">
    <source>
        <dbReference type="Proteomes" id="UP000682416"/>
    </source>
</evidence>
<feature type="region of interest" description="Disordered" evidence="1">
    <location>
        <begin position="160"/>
        <end position="214"/>
    </location>
</feature>
<protein>
    <submittedName>
        <fullName evidence="2">Uncharacterized protein</fullName>
    </submittedName>
</protein>
<gene>
    <name evidence="2" type="ORF">KGD82_16750</name>
</gene>
<proteinExistence type="predicted"/>
<dbReference type="AlphaFoldDB" id="A0A975QJE8"/>